<keyword evidence="1" id="KW-0812">Transmembrane</keyword>
<dbReference type="OrthoDB" id="1683445at2"/>
<keyword evidence="1" id="KW-0472">Membrane</keyword>
<gene>
    <name evidence="3" type="ORF">I858_005725</name>
</gene>
<dbReference type="Gene3D" id="2.40.50.140">
    <property type="entry name" value="Nucleic acid-binding proteins"/>
    <property type="match status" value="1"/>
</dbReference>
<keyword evidence="4" id="KW-1185">Reference proteome</keyword>
<keyword evidence="1" id="KW-1133">Transmembrane helix</keyword>
<reference evidence="3" key="1">
    <citation type="submission" date="2016-10" db="EMBL/GenBank/DDBJ databases">
        <authorList>
            <person name="See-Too W.S."/>
        </authorList>
    </citation>
    <scope>NUCLEOTIDE SEQUENCE</scope>
    <source>
        <strain evidence="3">L10.15</strain>
    </source>
</reference>
<evidence type="ECO:0000256" key="1">
    <source>
        <dbReference type="SAM" id="Phobius"/>
    </source>
</evidence>
<organism evidence="3 4">
    <name type="scientific">Planococcus versutus</name>
    <dbReference type="NCBI Taxonomy" id="1302659"/>
    <lineage>
        <taxon>Bacteria</taxon>
        <taxon>Bacillati</taxon>
        <taxon>Bacillota</taxon>
        <taxon>Bacilli</taxon>
        <taxon>Bacillales</taxon>
        <taxon>Caryophanaceae</taxon>
        <taxon>Planococcus</taxon>
    </lineage>
</organism>
<dbReference type="InterPro" id="IPR012340">
    <property type="entry name" value="NA-bd_OB-fold"/>
</dbReference>
<dbReference type="AlphaFoldDB" id="A0A1B1S004"/>
<feature type="transmembrane region" description="Helical" evidence="1">
    <location>
        <begin position="73"/>
        <end position="93"/>
    </location>
</feature>
<feature type="transmembrane region" description="Helical" evidence="1">
    <location>
        <begin position="41"/>
        <end position="61"/>
    </location>
</feature>
<evidence type="ECO:0000313" key="3">
    <source>
        <dbReference type="EMBL" id="ANU26521.1"/>
    </source>
</evidence>
<dbReference type="KEGG" id="pll:I858_005725"/>
<dbReference type="Pfam" id="PF25842">
    <property type="entry name" value="NfeD_TM"/>
    <property type="match status" value="1"/>
</dbReference>
<dbReference type="STRING" id="1302659.I858_005725"/>
<protein>
    <recommendedName>
        <fullName evidence="2">Membrane protein NfeD2 N-terminal transmembrane domain-containing protein</fullName>
    </recommendedName>
</protein>
<feature type="domain" description="Membrane protein NfeD2 N-terminal transmembrane" evidence="2">
    <location>
        <begin position="7"/>
        <end position="96"/>
    </location>
</feature>
<sequence>MGVFGFSMEQLYMYTLLLAGALTVLCVFFGEDPDSEKVVRVFQPVLIFSFFTCSSAIGFLLETATEFNEWSVLGISVLAALLLNFLLSFFVLFPCSYERNSQIEESLSGQVGNVTTHIPVDGYGEVVFETYAGKFSKRATGYSNESFDQNEKVVVLEVSEDTLYVRAYQTIDLERQTKRSIR</sequence>
<evidence type="ECO:0000313" key="4">
    <source>
        <dbReference type="Proteomes" id="UP000053354"/>
    </source>
</evidence>
<dbReference type="Proteomes" id="UP000053354">
    <property type="component" value="Chromosome"/>
</dbReference>
<feature type="transmembrane region" description="Helical" evidence="1">
    <location>
        <begin position="12"/>
        <end position="29"/>
    </location>
</feature>
<proteinExistence type="predicted"/>
<dbReference type="InterPro" id="IPR058653">
    <property type="entry name" value="NfeD2_TM"/>
</dbReference>
<evidence type="ECO:0000259" key="2">
    <source>
        <dbReference type="Pfam" id="PF25842"/>
    </source>
</evidence>
<name>A0A1B1S004_9BACL</name>
<dbReference type="EMBL" id="CP016540">
    <property type="protein sequence ID" value="ANU26521.1"/>
    <property type="molecule type" value="Genomic_DNA"/>
</dbReference>
<accession>A0A1B1S004</accession>